<evidence type="ECO:0008006" key="4">
    <source>
        <dbReference type="Google" id="ProtNLM"/>
    </source>
</evidence>
<gene>
    <name evidence="2" type="ORF">R1sor_019201</name>
</gene>
<evidence type="ECO:0000256" key="1">
    <source>
        <dbReference type="SAM" id="MobiDB-lite"/>
    </source>
</evidence>
<protein>
    <recommendedName>
        <fullName evidence="4">Reverse transcriptase domain-containing protein</fullName>
    </recommendedName>
</protein>
<feature type="region of interest" description="Disordered" evidence="1">
    <location>
        <begin position="1"/>
        <end position="28"/>
    </location>
</feature>
<dbReference type="EMBL" id="JBJQOH010000001">
    <property type="protein sequence ID" value="KAL3701179.1"/>
    <property type="molecule type" value="Genomic_DNA"/>
</dbReference>
<sequence length="369" mass="41618">MRGWGHDRGPLGVLGMDRRRMPPSPSGILGNQVFRVEKPIRGHQTVAKVRPETILKELKANIVTLTDLQDYRQNFSHQDKADNSKARLPISPLLFALNTQPLMLLLREEEKKGNLTGLSIPRGKPLLHRLFADDSGITLAASELNFRNLRATIMKFERISGAMLHDELRRRCLMLQTPFKIRHSFLDTIDEGLRGKKENGALLAILAAHIRAVWTDRNAMAFQNRSRMTPLVIILNHAREEIEGSFTNKSRDANWLRGISALQVLNQLIHYITQRSPAADDPILALRLSNQDEDFQARTIRLHTLDAATSFQSPLLVDNSQIKDYTETLTTDTSPRLTCSSRHTENTADKLTTLVAAIHLHSPDAEDNS</sequence>
<proteinExistence type="predicted"/>
<organism evidence="2 3">
    <name type="scientific">Riccia sorocarpa</name>
    <dbReference type="NCBI Taxonomy" id="122646"/>
    <lineage>
        <taxon>Eukaryota</taxon>
        <taxon>Viridiplantae</taxon>
        <taxon>Streptophyta</taxon>
        <taxon>Embryophyta</taxon>
        <taxon>Marchantiophyta</taxon>
        <taxon>Marchantiopsida</taxon>
        <taxon>Marchantiidae</taxon>
        <taxon>Marchantiales</taxon>
        <taxon>Ricciaceae</taxon>
        <taxon>Riccia</taxon>
    </lineage>
</organism>
<reference evidence="2 3" key="1">
    <citation type="submission" date="2024-09" db="EMBL/GenBank/DDBJ databases">
        <title>Chromosome-scale assembly of Riccia sorocarpa.</title>
        <authorList>
            <person name="Paukszto L."/>
        </authorList>
    </citation>
    <scope>NUCLEOTIDE SEQUENCE [LARGE SCALE GENOMIC DNA]</scope>
    <source>
        <strain evidence="2">LP-2024</strain>
        <tissue evidence="2">Aerial parts of the thallus</tissue>
    </source>
</reference>
<evidence type="ECO:0000313" key="3">
    <source>
        <dbReference type="Proteomes" id="UP001633002"/>
    </source>
</evidence>
<dbReference type="AlphaFoldDB" id="A0ABD3II20"/>
<accession>A0ABD3II20</accession>
<keyword evidence="3" id="KW-1185">Reference proteome</keyword>
<comment type="caution">
    <text evidence="2">The sequence shown here is derived from an EMBL/GenBank/DDBJ whole genome shotgun (WGS) entry which is preliminary data.</text>
</comment>
<evidence type="ECO:0000313" key="2">
    <source>
        <dbReference type="EMBL" id="KAL3701179.1"/>
    </source>
</evidence>
<name>A0ABD3II20_9MARC</name>
<dbReference type="Proteomes" id="UP001633002">
    <property type="component" value="Unassembled WGS sequence"/>
</dbReference>